<feature type="compositionally biased region" description="Low complexity" evidence="1">
    <location>
        <begin position="10"/>
        <end position="29"/>
    </location>
</feature>
<feature type="compositionally biased region" description="Acidic residues" evidence="1">
    <location>
        <begin position="282"/>
        <end position="295"/>
    </location>
</feature>
<feature type="region of interest" description="Disordered" evidence="1">
    <location>
        <begin position="207"/>
        <end position="332"/>
    </location>
</feature>
<evidence type="ECO:0000313" key="2">
    <source>
        <dbReference type="EMBL" id="KAK5708167.1"/>
    </source>
</evidence>
<proteinExistence type="predicted"/>
<feature type="region of interest" description="Disordered" evidence="1">
    <location>
        <begin position="1"/>
        <end position="186"/>
    </location>
</feature>
<dbReference type="Proteomes" id="UP001310594">
    <property type="component" value="Unassembled WGS sequence"/>
</dbReference>
<comment type="caution">
    <text evidence="2">The sequence shown here is derived from an EMBL/GenBank/DDBJ whole genome shotgun (WGS) entry which is preliminary data.</text>
</comment>
<dbReference type="AlphaFoldDB" id="A0AAN7ZR07"/>
<evidence type="ECO:0000313" key="3">
    <source>
        <dbReference type="Proteomes" id="UP001310594"/>
    </source>
</evidence>
<organism evidence="2 3">
    <name type="scientific">Elasticomyces elasticus</name>
    <dbReference type="NCBI Taxonomy" id="574655"/>
    <lineage>
        <taxon>Eukaryota</taxon>
        <taxon>Fungi</taxon>
        <taxon>Dikarya</taxon>
        <taxon>Ascomycota</taxon>
        <taxon>Pezizomycotina</taxon>
        <taxon>Dothideomycetes</taxon>
        <taxon>Dothideomycetidae</taxon>
        <taxon>Mycosphaerellales</taxon>
        <taxon>Teratosphaeriaceae</taxon>
        <taxon>Elasticomyces</taxon>
    </lineage>
</organism>
<feature type="compositionally biased region" description="Polar residues" evidence="1">
    <location>
        <begin position="214"/>
        <end position="240"/>
    </location>
</feature>
<protein>
    <submittedName>
        <fullName evidence="2">Uncharacterized protein</fullName>
    </submittedName>
</protein>
<feature type="compositionally biased region" description="Polar residues" evidence="1">
    <location>
        <begin position="72"/>
        <end position="82"/>
    </location>
</feature>
<reference evidence="2" key="1">
    <citation type="submission" date="2023-08" db="EMBL/GenBank/DDBJ databases">
        <title>Black Yeasts Isolated from many extreme environments.</title>
        <authorList>
            <person name="Coleine C."/>
            <person name="Stajich J.E."/>
            <person name="Selbmann L."/>
        </authorList>
    </citation>
    <scope>NUCLEOTIDE SEQUENCE</scope>
    <source>
        <strain evidence="2">CCFEE 5810</strain>
    </source>
</reference>
<accession>A0AAN7ZR07</accession>
<dbReference type="EMBL" id="JAVRQU010000001">
    <property type="protein sequence ID" value="KAK5708167.1"/>
    <property type="molecule type" value="Genomic_DNA"/>
</dbReference>
<feature type="compositionally biased region" description="Polar residues" evidence="1">
    <location>
        <begin position="144"/>
        <end position="156"/>
    </location>
</feature>
<gene>
    <name evidence="2" type="ORF">LTR97_000707</name>
</gene>
<name>A0AAN7ZR07_9PEZI</name>
<feature type="compositionally biased region" description="Basic and acidic residues" evidence="1">
    <location>
        <begin position="57"/>
        <end position="69"/>
    </location>
</feature>
<feature type="compositionally biased region" description="Basic and acidic residues" evidence="1">
    <location>
        <begin position="308"/>
        <end position="321"/>
    </location>
</feature>
<feature type="compositionally biased region" description="Polar residues" evidence="1">
    <location>
        <begin position="38"/>
        <end position="51"/>
    </location>
</feature>
<evidence type="ECO:0000256" key="1">
    <source>
        <dbReference type="SAM" id="MobiDB-lite"/>
    </source>
</evidence>
<feature type="compositionally biased region" description="Basic and acidic residues" evidence="1">
    <location>
        <begin position="105"/>
        <end position="116"/>
    </location>
</feature>
<feature type="compositionally biased region" description="Polar residues" evidence="1">
    <location>
        <begin position="250"/>
        <end position="261"/>
    </location>
</feature>
<sequence>MDLRRNAQDSSNRQVRSQQSRSSSSLEVRQTSDRSRQHPQTSPLPQTQWSNVPLPYRPRDLPDPSDRPRRTITGNALSSSATPEPLRTRRRPQALREAPRGMPDVVDRSSQERPARDTTLLYPEMSPYADRMPSDPARGPRAVSQPSSPSYFQTRFQESEPPFMQIPRSPTYPPAGRRRMHSASGVTDAAFQDEEDFRLFAAATAGLGPEQAFRQPNSPIRSRSSPQPVSPEEQTPTTMRALQHLASMPLASTQQSRSRLQASAGGLDLWLQPPSRPRSPDEDSDDELPPDDELPDYAQSQAQAQQHQRAEAARRAQELQRRWHASGGNRGI</sequence>
<feature type="compositionally biased region" description="Low complexity" evidence="1">
    <location>
        <begin position="296"/>
        <end position="307"/>
    </location>
</feature>